<dbReference type="CDD" id="cd01639">
    <property type="entry name" value="IMPase"/>
    <property type="match status" value="1"/>
</dbReference>
<dbReference type="GO" id="GO:0046872">
    <property type="term" value="F:metal ion binding"/>
    <property type="evidence" value="ECO:0007669"/>
    <property type="project" value="UniProtKB-KW"/>
</dbReference>
<keyword evidence="11" id="KW-1185">Reference proteome</keyword>
<proteinExistence type="inferred from homology"/>
<dbReference type="RefSeq" id="WP_228345735.1">
    <property type="nucleotide sequence ID" value="NZ_CP046056.1"/>
</dbReference>
<dbReference type="PANTHER" id="PTHR20854">
    <property type="entry name" value="INOSITOL MONOPHOSPHATASE"/>
    <property type="match status" value="1"/>
</dbReference>
<name>A0A9X7UT56_9GAMM</name>
<comment type="similarity">
    <text evidence="3 9">Belongs to the inositol monophosphatase superfamily.</text>
</comment>
<evidence type="ECO:0000256" key="8">
    <source>
        <dbReference type="PIRSR" id="PIRSR600760-2"/>
    </source>
</evidence>
<dbReference type="GO" id="GO:0006020">
    <property type="term" value="P:inositol metabolic process"/>
    <property type="evidence" value="ECO:0007669"/>
    <property type="project" value="TreeGrafter"/>
</dbReference>
<dbReference type="InterPro" id="IPR020583">
    <property type="entry name" value="Inositol_monoP_metal-BS"/>
</dbReference>
<dbReference type="EC" id="3.1.3.25" evidence="9"/>
<feature type="binding site" evidence="8">
    <location>
        <position position="89"/>
    </location>
    <ligand>
        <name>Mg(2+)</name>
        <dbReference type="ChEBI" id="CHEBI:18420"/>
        <label>1</label>
        <note>catalytic</note>
    </ligand>
</feature>
<evidence type="ECO:0000313" key="10">
    <source>
        <dbReference type="EMBL" id="QQD23222.1"/>
    </source>
</evidence>
<evidence type="ECO:0000256" key="5">
    <source>
        <dbReference type="ARBA" id="ARBA00022801"/>
    </source>
</evidence>
<dbReference type="Gene3D" id="3.30.540.10">
    <property type="entry name" value="Fructose-1,6-Bisphosphatase, subunit A, domain 1"/>
    <property type="match status" value="1"/>
</dbReference>
<comment type="catalytic activity">
    <reaction evidence="1 9">
        <text>a myo-inositol phosphate + H2O = myo-inositol + phosphate</text>
        <dbReference type="Rhea" id="RHEA:24056"/>
        <dbReference type="ChEBI" id="CHEBI:15377"/>
        <dbReference type="ChEBI" id="CHEBI:17268"/>
        <dbReference type="ChEBI" id="CHEBI:43474"/>
        <dbReference type="ChEBI" id="CHEBI:84139"/>
        <dbReference type="EC" id="3.1.3.25"/>
    </reaction>
</comment>
<feature type="binding site" evidence="8">
    <location>
        <position position="69"/>
    </location>
    <ligand>
        <name>Mg(2+)</name>
        <dbReference type="ChEBI" id="CHEBI:18420"/>
        <label>1</label>
        <note>catalytic</note>
    </ligand>
</feature>
<gene>
    <name evidence="10" type="ORF">GJQ55_01475</name>
</gene>
<sequence>MNSATLSSQLTLALQAAEAAGKAIMAARDQLNIQFKGGHELVTQADVEADRVIRSAISAAFPQHQILSEELAPQQTTSAPDLWIVDPIDGTVNYAHQHPNVGISIAYYRHGQAQAAVVHNPFLQETFYAEAGAGAFLNGQRIHCAATTELKRALVATGFPYVKDNLPLLMARLQRVLENCADVRRIGSAALDICWLACGRLDAYYETVQLWDFAAAQLIAREAGVRFGHIHTLPEGVNQELCGENLLFSVPALFAPLQQLLQQADRSV</sequence>
<dbReference type="Proteomes" id="UP000596074">
    <property type="component" value="Chromosome"/>
</dbReference>
<keyword evidence="7 8" id="KW-0460">Magnesium</keyword>
<reference evidence="10 11" key="1">
    <citation type="submission" date="2019-11" db="EMBL/GenBank/DDBJ databases">
        <title>Venatorbacter sp. nov. a predator of Campylobacter and other Gram-negative bacteria.</title>
        <authorList>
            <person name="Saeedi A."/>
            <person name="Cummings N.J."/>
            <person name="Connerton I.F."/>
            <person name="Connerton P.L."/>
        </authorList>
    </citation>
    <scope>NUCLEOTIDE SEQUENCE [LARGE SCALE GENOMIC DNA]</scope>
    <source>
        <strain evidence="10">XL5</strain>
    </source>
</reference>
<protein>
    <recommendedName>
        <fullName evidence="9">Inositol-1-monophosphatase</fullName>
        <ecNumber evidence="9">3.1.3.25</ecNumber>
    </recommendedName>
</protein>
<dbReference type="GO" id="GO:0031564">
    <property type="term" value="P:transcription antitermination"/>
    <property type="evidence" value="ECO:0007669"/>
    <property type="project" value="UniProtKB-KW"/>
</dbReference>
<dbReference type="Gene3D" id="3.40.190.80">
    <property type="match status" value="1"/>
</dbReference>
<evidence type="ECO:0000256" key="9">
    <source>
        <dbReference type="RuleBase" id="RU364068"/>
    </source>
</evidence>
<comment type="cofactor">
    <cofactor evidence="2 8 9">
        <name>Mg(2+)</name>
        <dbReference type="ChEBI" id="CHEBI:18420"/>
    </cofactor>
</comment>
<evidence type="ECO:0000256" key="1">
    <source>
        <dbReference type="ARBA" id="ARBA00001033"/>
    </source>
</evidence>
<dbReference type="GO" id="GO:0008934">
    <property type="term" value="F:inositol monophosphate 1-phosphatase activity"/>
    <property type="evidence" value="ECO:0007669"/>
    <property type="project" value="InterPro"/>
</dbReference>
<keyword evidence="5 9" id="KW-0378">Hydrolase</keyword>
<feature type="binding site" evidence="8">
    <location>
        <position position="212"/>
    </location>
    <ligand>
        <name>Mg(2+)</name>
        <dbReference type="ChEBI" id="CHEBI:18420"/>
        <label>1</label>
        <note>catalytic</note>
    </ligand>
</feature>
<dbReference type="SUPFAM" id="SSF56655">
    <property type="entry name" value="Carbohydrate phosphatase"/>
    <property type="match status" value="1"/>
</dbReference>
<evidence type="ECO:0000256" key="3">
    <source>
        <dbReference type="ARBA" id="ARBA00009759"/>
    </source>
</evidence>
<accession>A0A9X7UT56</accession>
<dbReference type="EMBL" id="CP046056">
    <property type="protein sequence ID" value="QQD23222.1"/>
    <property type="molecule type" value="Genomic_DNA"/>
</dbReference>
<organism evidence="10 11">
    <name type="scientific">Venatoribacter cucullus</name>
    <dbReference type="NCBI Taxonomy" id="2661630"/>
    <lineage>
        <taxon>Bacteria</taxon>
        <taxon>Pseudomonadati</taxon>
        <taxon>Pseudomonadota</taxon>
        <taxon>Gammaproteobacteria</taxon>
        <taxon>Oceanospirillales</taxon>
        <taxon>Oceanospirillaceae</taxon>
        <taxon>Venatoribacter</taxon>
    </lineage>
</organism>
<dbReference type="InterPro" id="IPR000760">
    <property type="entry name" value="Inositol_monophosphatase-like"/>
</dbReference>
<dbReference type="Pfam" id="PF00459">
    <property type="entry name" value="Inositol_P"/>
    <property type="match status" value="1"/>
</dbReference>
<dbReference type="PANTHER" id="PTHR20854:SF4">
    <property type="entry name" value="INOSITOL-1-MONOPHOSPHATASE-RELATED"/>
    <property type="match status" value="1"/>
</dbReference>
<feature type="binding site" evidence="8">
    <location>
        <position position="88"/>
    </location>
    <ligand>
        <name>Mg(2+)</name>
        <dbReference type="ChEBI" id="CHEBI:18420"/>
        <label>1</label>
        <note>catalytic</note>
    </ligand>
</feature>
<dbReference type="GO" id="GO:0007165">
    <property type="term" value="P:signal transduction"/>
    <property type="evidence" value="ECO:0007669"/>
    <property type="project" value="TreeGrafter"/>
</dbReference>
<evidence type="ECO:0000256" key="4">
    <source>
        <dbReference type="ARBA" id="ARBA00022723"/>
    </source>
</evidence>
<keyword evidence="6" id="KW-0889">Transcription antitermination</keyword>
<dbReference type="KEGG" id="vcw:GJQ55_01475"/>
<dbReference type="FunFam" id="3.30.540.10:FF:000003">
    <property type="entry name" value="Inositol-1-monophosphatase"/>
    <property type="match status" value="1"/>
</dbReference>
<evidence type="ECO:0000313" key="11">
    <source>
        <dbReference type="Proteomes" id="UP000596074"/>
    </source>
</evidence>
<dbReference type="InterPro" id="IPR033942">
    <property type="entry name" value="IMPase"/>
</dbReference>
<evidence type="ECO:0000256" key="7">
    <source>
        <dbReference type="ARBA" id="ARBA00022842"/>
    </source>
</evidence>
<keyword evidence="4 8" id="KW-0479">Metal-binding</keyword>
<evidence type="ECO:0000256" key="2">
    <source>
        <dbReference type="ARBA" id="ARBA00001946"/>
    </source>
</evidence>
<keyword evidence="6" id="KW-0804">Transcription</keyword>
<dbReference type="AlphaFoldDB" id="A0A9X7UT56"/>
<dbReference type="PRINTS" id="PR00377">
    <property type="entry name" value="IMPHPHTASES"/>
</dbReference>
<evidence type="ECO:0000256" key="6">
    <source>
        <dbReference type="ARBA" id="ARBA00022814"/>
    </source>
</evidence>
<keyword evidence="6" id="KW-0805">Transcription regulation</keyword>
<dbReference type="PROSITE" id="PS00629">
    <property type="entry name" value="IMP_1"/>
    <property type="match status" value="1"/>
</dbReference>
<feature type="binding site" evidence="8">
    <location>
        <position position="86"/>
    </location>
    <ligand>
        <name>Mg(2+)</name>
        <dbReference type="ChEBI" id="CHEBI:18420"/>
        <label>1</label>
        <note>catalytic</note>
    </ligand>
</feature>